<dbReference type="SMART" id="SM00116">
    <property type="entry name" value="CBS"/>
    <property type="match status" value="2"/>
</dbReference>
<feature type="domain" description="CBS" evidence="3">
    <location>
        <begin position="10"/>
        <end position="66"/>
    </location>
</feature>
<dbReference type="AlphaFoldDB" id="A0A2W5TWV7"/>
<dbReference type="InterPro" id="IPR046342">
    <property type="entry name" value="CBS_dom_sf"/>
</dbReference>
<reference evidence="4 5" key="1">
    <citation type="submission" date="2017-08" db="EMBL/GenBank/DDBJ databases">
        <title>Infants hospitalized years apart are colonized by the same room-sourced microbial strains.</title>
        <authorList>
            <person name="Brooks B."/>
            <person name="Olm M.R."/>
            <person name="Firek B.A."/>
            <person name="Baker R."/>
            <person name="Thomas B.C."/>
            <person name="Morowitz M.J."/>
            <person name="Banfield J.F."/>
        </authorList>
    </citation>
    <scope>NUCLEOTIDE SEQUENCE [LARGE SCALE GENOMIC DNA]</scope>
    <source>
        <strain evidence="4">S2_003_000_R2_14</strain>
    </source>
</reference>
<name>A0A2W5TWV7_9BACT</name>
<evidence type="ECO:0000256" key="1">
    <source>
        <dbReference type="ARBA" id="ARBA00023122"/>
    </source>
</evidence>
<gene>
    <name evidence="4" type="ORF">DI536_05245</name>
</gene>
<evidence type="ECO:0000313" key="5">
    <source>
        <dbReference type="Proteomes" id="UP000249061"/>
    </source>
</evidence>
<feature type="domain" description="CBS" evidence="3">
    <location>
        <begin position="75"/>
        <end position="130"/>
    </location>
</feature>
<dbReference type="EMBL" id="QFQP01000003">
    <property type="protein sequence ID" value="PZR16816.1"/>
    <property type="molecule type" value="Genomic_DNA"/>
</dbReference>
<dbReference type="PANTHER" id="PTHR43080:SF2">
    <property type="entry name" value="CBS DOMAIN-CONTAINING PROTEIN"/>
    <property type="match status" value="1"/>
</dbReference>
<comment type="caution">
    <text evidence="4">The sequence shown here is derived from an EMBL/GenBank/DDBJ whole genome shotgun (WGS) entry which is preliminary data.</text>
</comment>
<sequence>MSQRTIDQFMTRSPHTIGHEQTLTVAHRLMSESEIRHLPVLERGRLIGIVSQRDLHMVQTLGNVDPDRVQVNQAMTEGAFSVDVSAPLQAVAATMAQHKYGCVVVLEHERVVGVFTATDALRVLSDLLAEQPS</sequence>
<evidence type="ECO:0000256" key="2">
    <source>
        <dbReference type="PROSITE-ProRule" id="PRU00703"/>
    </source>
</evidence>
<evidence type="ECO:0000259" key="3">
    <source>
        <dbReference type="PROSITE" id="PS51371"/>
    </source>
</evidence>
<dbReference type="Pfam" id="PF00571">
    <property type="entry name" value="CBS"/>
    <property type="match status" value="2"/>
</dbReference>
<organism evidence="4 5">
    <name type="scientific">Archangium gephyra</name>
    <dbReference type="NCBI Taxonomy" id="48"/>
    <lineage>
        <taxon>Bacteria</taxon>
        <taxon>Pseudomonadati</taxon>
        <taxon>Myxococcota</taxon>
        <taxon>Myxococcia</taxon>
        <taxon>Myxococcales</taxon>
        <taxon>Cystobacterineae</taxon>
        <taxon>Archangiaceae</taxon>
        <taxon>Archangium</taxon>
    </lineage>
</organism>
<dbReference type="InterPro" id="IPR051257">
    <property type="entry name" value="Diverse_CBS-Domain"/>
</dbReference>
<dbReference type="PROSITE" id="PS51371">
    <property type="entry name" value="CBS"/>
    <property type="match status" value="2"/>
</dbReference>
<evidence type="ECO:0000313" key="4">
    <source>
        <dbReference type="EMBL" id="PZR16816.1"/>
    </source>
</evidence>
<proteinExistence type="predicted"/>
<keyword evidence="1 2" id="KW-0129">CBS domain</keyword>
<dbReference type="PANTHER" id="PTHR43080">
    <property type="entry name" value="CBS DOMAIN-CONTAINING PROTEIN CBSX3, MITOCHONDRIAL"/>
    <property type="match status" value="1"/>
</dbReference>
<dbReference type="Proteomes" id="UP000249061">
    <property type="component" value="Unassembled WGS sequence"/>
</dbReference>
<accession>A0A2W5TWV7</accession>
<dbReference type="SUPFAM" id="SSF54631">
    <property type="entry name" value="CBS-domain pair"/>
    <property type="match status" value="1"/>
</dbReference>
<dbReference type="InterPro" id="IPR000644">
    <property type="entry name" value="CBS_dom"/>
</dbReference>
<protein>
    <submittedName>
        <fullName evidence="4">CBS domain-containing protein</fullName>
    </submittedName>
</protein>
<dbReference type="Gene3D" id="3.10.580.10">
    <property type="entry name" value="CBS-domain"/>
    <property type="match status" value="1"/>
</dbReference>